<feature type="compositionally biased region" description="Polar residues" evidence="1">
    <location>
        <begin position="194"/>
        <end position="204"/>
    </location>
</feature>
<protein>
    <recommendedName>
        <fullName evidence="2">Dit-like phage tail protein N-terminal domain-containing protein</fullName>
    </recommendedName>
</protein>
<proteinExistence type="predicted"/>
<feature type="compositionally biased region" description="Polar residues" evidence="1">
    <location>
        <begin position="123"/>
        <end position="141"/>
    </location>
</feature>
<feature type="domain" description="Dit-like phage tail protein N-terminal" evidence="2">
    <location>
        <begin position="18"/>
        <end position="126"/>
    </location>
</feature>
<feature type="compositionally biased region" description="Polar residues" evidence="1">
    <location>
        <begin position="156"/>
        <end position="169"/>
    </location>
</feature>
<dbReference type="AlphaFoldDB" id="C7RHB7"/>
<dbReference type="STRING" id="525919.Apre_0850"/>
<dbReference type="OrthoDB" id="1696745at2"/>
<dbReference type="RefSeq" id="WP_015777781.1">
    <property type="nucleotide sequence ID" value="NC_013171.1"/>
</dbReference>
<organism evidence="3 4">
    <name type="scientific">Anaerococcus prevotii (strain ATCC 9321 / DSM 20548 / JCM 6508 / NCTC 11806 / PC1)</name>
    <name type="common">Peptostreptococcus prevotii</name>
    <name type="synonym">Peptococcus prevotii</name>
    <dbReference type="NCBI Taxonomy" id="525919"/>
    <lineage>
        <taxon>Bacteria</taxon>
        <taxon>Bacillati</taxon>
        <taxon>Bacillota</taxon>
        <taxon>Tissierellia</taxon>
        <taxon>Tissierellales</taxon>
        <taxon>Peptoniphilaceae</taxon>
        <taxon>Anaerococcus</taxon>
    </lineage>
</organism>
<feature type="region of interest" description="Disordered" evidence="1">
    <location>
        <begin position="123"/>
        <end position="212"/>
    </location>
</feature>
<gene>
    <name evidence="3" type="ordered locus">Apre_0850</name>
</gene>
<dbReference type="InterPro" id="IPR048494">
    <property type="entry name" value="Dit-like_N"/>
</dbReference>
<dbReference type="eggNOG" id="ENOG5033CVD">
    <property type="taxonomic scope" value="Bacteria"/>
</dbReference>
<dbReference type="KEGG" id="apr:Apre_0850"/>
<sequence length="212" mass="23321">MANQPNKITKIRLGSVLLDCTTTEEVSKKANVTKRPIEKGEDIADHMKTNPYEIRLSGMMVNDADNKIATIEQMQKDAELLGYIGKRRIDDVVIVSFSTKQNKKIMDGYDWDLSLQSVKIAQPKSANQDVKSPDGKSQGQTKAKVKEMTNAGRKQILNTNSVSRGQKSLSAAGGSMASKHSISNTNPVRVRNRMLSTLTTGTSNRARRIGGR</sequence>
<accession>C7RHB7</accession>
<dbReference type="EMBL" id="CP001708">
    <property type="protein sequence ID" value="ACV28878.1"/>
    <property type="molecule type" value="Genomic_DNA"/>
</dbReference>
<reference evidence="3 4" key="1">
    <citation type="journal article" date="2009" name="Stand. Genomic Sci.">
        <title>Complete genome sequence of Anaerococcus prevotii type strain (PC1).</title>
        <authorList>
            <person name="Labutti K."/>
            <person name="Pukall R."/>
            <person name="Steenblock K."/>
            <person name="Glavina Del Rio T."/>
            <person name="Tice H."/>
            <person name="Copeland A."/>
            <person name="Cheng J.F."/>
            <person name="Lucas S."/>
            <person name="Chen F."/>
            <person name="Nolan M."/>
            <person name="Bruce D."/>
            <person name="Goodwin L."/>
            <person name="Pitluck S."/>
            <person name="Ivanova N."/>
            <person name="Mavromatis K."/>
            <person name="Ovchinnikova G."/>
            <person name="Pati A."/>
            <person name="Chen A."/>
            <person name="Palaniappan K."/>
            <person name="Land M."/>
            <person name="Hauser L."/>
            <person name="Chang Y.J."/>
            <person name="Jeffries C.D."/>
            <person name="Chain P."/>
            <person name="Saunders E."/>
            <person name="Brettin T."/>
            <person name="Detter J.C."/>
            <person name="Han C."/>
            <person name="Goker M."/>
            <person name="Bristow J."/>
            <person name="Eisen J.A."/>
            <person name="Markowitz V."/>
            <person name="Hugenholtz P."/>
            <person name="Kyrpides N.C."/>
            <person name="Klenk H.P."/>
            <person name="Lapidus A."/>
        </authorList>
    </citation>
    <scope>NUCLEOTIDE SEQUENCE [LARGE SCALE GENOMIC DNA]</scope>
    <source>
        <strain evidence="4">ATCC 9321 / DSM 20548 / JCM 6508 / NCTC 11806 / PC1</strain>
    </source>
</reference>
<evidence type="ECO:0000259" key="2">
    <source>
        <dbReference type="Pfam" id="PF21821"/>
    </source>
</evidence>
<dbReference type="HOGENOM" id="CLU_1297666_0_0_9"/>
<feature type="compositionally biased region" description="Polar residues" evidence="1">
    <location>
        <begin position="178"/>
        <end position="187"/>
    </location>
</feature>
<evidence type="ECO:0000313" key="3">
    <source>
        <dbReference type="EMBL" id="ACV28878.1"/>
    </source>
</evidence>
<dbReference type="Proteomes" id="UP000002294">
    <property type="component" value="Chromosome"/>
</dbReference>
<evidence type="ECO:0000313" key="4">
    <source>
        <dbReference type="Proteomes" id="UP000002294"/>
    </source>
</evidence>
<evidence type="ECO:0000256" key="1">
    <source>
        <dbReference type="SAM" id="MobiDB-lite"/>
    </source>
</evidence>
<name>C7RHB7_ANAPD</name>
<dbReference type="Pfam" id="PF21821">
    <property type="entry name" value="Dit_like"/>
    <property type="match status" value="1"/>
</dbReference>
<keyword evidence="4" id="KW-1185">Reference proteome</keyword>